<keyword evidence="5 9" id="KW-0378">Hydrolase</keyword>
<dbReference type="Pfam" id="PF00293">
    <property type="entry name" value="NUDIX"/>
    <property type="match status" value="1"/>
</dbReference>
<gene>
    <name evidence="9" type="primary">nudF</name>
    <name evidence="9" type="ORF">Mal48_35070</name>
</gene>
<dbReference type="InterPro" id="IPR015797">
    <property type="entry name" value="NUDIX_hydrolase-like_dom_sf"/>
</dbReference>
<evidence type="ECO:0000313" key="9">
    <source>
        <dbReference type="EMBL" id="QDT34247.1"/>
    </source>
</evidence>
<evidence type="ECO:0000256" key="3">
    <source>
        <dbReference type="ARBA" id="ARBA00007275"/>
    </source>
</evidence>
<accession>A0A517QRJ3</accession>
<dbReference type="PROSITE" id="PS51462">
    <property type="entry name" value="NUDIX"/>
    <property type="match status" value="1"/>
</dbReference>
<dbReference type="Gene3D" id="3.90.79.10">
    <property type="entry name" value="Nucleoside Triphosphate Pyrophosphohydrolase"/>
    <property type="match status" value="1"/>
</dbReference>
<dbReference type="KEGG" id="tpol:Mal48_35070"/>
<evidence type="ECO:0000256" key="2">
    <source>
        <dbReference type="ARBA" id="ARBA00001946"/>
    </source>
</evidence>
<dbReference type="SUPFAM" id="SSF55811">
    <property type="entry name" value="Nudix"/>
    <property type="match status" value="1"/>
</dbReference>
<evidence type="ECO:0000259" key="8">
    <source>
        <dbReference type="PROSITE" id="PS51462"/>
    </source>
</evidence>
<dbReference type="RefSeq" id="WP_145201883.1">
    <property type="nucleotide sequence ID" value="NZ_CP036267.1"/>
</dbReference>
<feature type="domain" description="Nudix hydrolase" evidence="8">
    <location>
        <begin position="27"/>
        <end position="167"/>
    </location>
</feature>
<evidence type="ECO:0000256" key="7">
    <source>
        <dbReference type="ARBA" id="ARBA00032272"/>
    </source>
</evidence>
<protein>
    <recommendedName>
        <fullName evidence="4">GDP-mannose pyrophosphatase</fullName>
    </recommendedName>
    <alternativeName>
        <fullName evidence="6">GDP-mannose hydrolase</fullName>
    </alternativeName>
    <alternativeName>
        <fullName evidence="7">GDPMK</fullName>
    </alternativeName>
</protein>
<dbReference type="PANTHER" id="PTHR11839:SF18">
    <property type="entry name" value="NUDIX HYDROLASE DOMAIN-CONTAINING PROTEIN"/>
    <property type="match status" value="1"/>
</dbReference>
<name>A0A517QRJ3_9PLAN</name>
<evidence type="ECO:0000256" key="4">
    <source>
        <dbReference type="ARBA" id="ARBA00016377"/>
    </source>
</evidence>
<reference evidence="9 10" key="1">
    <citation type="submission" date="2019-02" db="EMBL/GenBank/DDBJ databases">
        <title>Deep-cultivation of Planctomycetes and their phenomic and genomic characterization uncovers novel biology.</title>
        <authorList>
            <person name="Wiegand S."/>
            <person name="Jogler M."/>
            <person name="Boedeker C."/>
            <person name="Pinto D."/>
            <person name="Vollmers J."/>
            <person name="Rivas-Marin E."/>
            <person name="Kohn T."/>
            <person name="Peeters S.H."/>
            <person name="Heuer A."/>
            <person name="Rast P."/>
            <person name="Oberbeckmann S."/>
            <person name="Bunk B."/>
            <person name="Jeske O."/>
            <person name="Meyerdierks A."/>
            <person name="Storesund J.E."/>
            <person name="Kallscheuer N."/>
            <person name="Luecker S."/>
            <person name="Lage O.M."/>
            <person name="Pohl T."/>
            <person name="Merkel B.J."/>
            <person name="Hornburger P."/>
            <person name="Mueller R.-W."/>
            <person name="Bruemmer F."/>
            <person name="Labrenz M."/>
            <person name="Spormann A.M."/>
            <person name="Op den Camp H."/>
            <person name="Overmann J."/>
            <person name="Amann R."/>
            <person name="Jetten M.S.M."/>
            <person name="Mascher T."/>
            <person name="Medema M.H."/>
            <person name="Devos D.P."/>
            <person name="Kaster A.-K."/>
            <person name="Ovreas L."/>
            <person name="Rohde M."/>
            <person name="Galperin M.Y."/>
            <person name="Jogler C."/>
        </authorList>
    </citation>
    <scope>NUCLEOTIDE SEQUENCE [LARGE SCALE GENOMIC DNA]</scope>
    <source>
        <strain evidence="9 10">Mal48</strain>
    </source>
</reference>
<comment type="catalytic activity">
    <reaction evidence="1">
        <text>GDP-alpha-D-mannose + H2O = alpha-D-mannose 1-phosphate + GMP + 2 H(+)</text>
        <dbReference type="Rhea" id="RHEA:27978"/>
        <dbReference type="ChEBI" id="CHEBI:15377"/>
        <dbReference type="ChEBI" id="CHEBI:15378"/>
        <dbReference type="ChEBI" id="CHEBI:57527"/>
        <dbReference type="ChEBI" id="CHEBI:58115"/>
        <dbReference type="ChEBI" id="CHEBI:58409"/>
    </reaction>
</comment>
<dbReference type="Proteomes" id="UP000315724">
    <property type="component" value="Chromosome"/>
</dbReference>
<sequence length="177" mass="19773">MAKREIETLYQGKHLQLQKRRHWEFASRTQGTGVVAIVAVTTDQQLVLTEQFRPPIQKKVVDLPAGLAGDIAGEEQESFESAARRELIEETGFVGETFEYIFSGPSSAGMTTEMIDFYLACDVEQVEEGGGDETEDIKVHVIPMKKIKAWLKRKETSKTCIDPKVYAALGILSLYTS</sequence>
<dbReference type="GO" id="GO:0005829">
    <property type="term" value="C:cytosol"/>
    <property type="evidence" value="ECO:0007669"/>
    <property type="project" value="TreeGrafter"/>
</dbReference>
<dbReference type="GO" id="GO:0019693">
    <property type="term" value="P:ribose phosphate metabolic process"/>
    <property type="evidence" value="ECO:0007669"/>
    <property type="project" value="TreeGrafter"/>
</dbReference>
<comment type="similarity">
    <text evidence="3">Belongs to the Nudix hydrolase family. NudK subfamily.</text>
</comment>
<organism evidence="9 10">
    <name type="scientific">Thalassoglobus polymorphus</name>
    <dbReference type="NCBI Taxonomy" id="2527994"/>
    <lineage>
        <taxon>Bacteria</taxon>
        <taxon>Pseudomonadati</taxon>
        <taxon>Planctomycetota</taxon>
        <taxon>Planctomycetia</taxon>
        <taxon>Planctomycetales</taxon>
        <taxon>Planctomycetaceae</taxon>
        <taxon>Thalassoglobus</taxon>
    </lineage>
</organism>
<dbReference type="AlphaFoldDB" id="A0A517QRJ3"/>
<dbReference type="GO" id="GO:0006753">
    <property type="term" value="P:nucleoside phosphate metabolic process"/>
    <property type="evidence" value="ECO:0007669"/>
    <property type="project" value="TreeGrafter"/>
</dbReference>
<dbReference type="OrthoDB" id="9794310at2"/>
<dbReference type="InterPro" id="IPR000086">
    <property type="entry name" value="NUDIX_hydrolase_dom"/>
</dbReference>
<dbReference type="GO" id="GO:0016787">
    <property type="term" value="F:hydrolase activity"/>
    <property type="evidence" value="ECO:0007669"/>
    <property type="project" value="UniProtKB-KW"/>
</dbReference>
<proteinExistence type="inferred from homology"/>
<dbReference type="EMBL" id="CP036267">
    <property type="protein sequence ID" value="QDT34247.1"/>
    <property type="molecule type" value="Genomic_DNA"/>
</dbReference>
<evidence type="ECO:0000256" key="6">
    <source>
        <dbReference type="ARBA" id="ARBA00032162"/>
    </source>
</evidence>
<dbReference type="CDD" id="cd03424">
    <property type="entry name" value="NUDIX_ADPRase_Nudt5_UGPPase_Nudt14"/>
    <property type="match status" value="1"/>
</dbReference>
<keyword evidence="10" id="KW-1185">Reference proteome</keyword>
<comment type="cofactor">
    <cofactor evidence="2">
        <name>Mg(2+)</name>
        <dbReference type="ChEBI" id="CHEBI:18420"/>
    </cofactor>
</comment>
<evidence type="ECO:0000256" key="1">
    <source>
        <dbReference type="ARBA" id="ARBA00000847"/>
    </source>
</evidence>
<evidence type="ECO:0000313" key="10">
    <source>
        <dbReference type="Proteomes" id="UP000315724"/>
    </source>
</evidence>
<evidence type="ECO:0000256" key="5">
    <source>
        <dbReference type="ARBA" id="ARBA00022801"/>
    </source>
</evidence>
<dbReference type="PANTHER" id="PTHR11839">
    <property type="entry name" value="UDP/ADP-SUGAR PYROPHOSPHATASE"/>
    <property type="match status" value="1"/>
</dbReference>